<dbReference type="OrthoDB" id="951180at2"/>
<gene>
    <name evidence="1" type="ORF">DR864_27360</name>
</gene>
<name>A0A344TRC1_9BACT</name>
<protein>
    <submittedName>
        <fullName evidence="1">Uncharacterized protein</fullName>
    </submittedName>
</protein>
<proteinExistence type="predicted"/>
<accession>A0A344TRC1</accession>
<sequence>MKPSKTTSTFVLSWVCVLCLVGCKKEKEEEAEPIPRNFSQIFMDGKPWNQTLSNGVVVATRTVCASCWMAPLDTLYKNYFTLSISHFYDLEEYKKYPFESIYLGAIPIRTGEYKFAEVFKTPCRPDTIPQAIFFTSEFDTGKDTYHILPSEKQYIRVTKVDKATGYVEGDFMLTFIRVAKTKDSTSPDTLRIQPSRFSAFIGSNQ</sequence>
<dbReference type="RefSeq" id="WP_114069953.1">
    <property type="nucleotide sequence ID" value="NZ_CP030850.1"/>
</dbReference>
<organism evidence="1 2">
    <name type="scientific">Runella rosea</name>
    <dbReference type="NCBI Taxonomy" id="2259595"/>
    <lineage>
        <taxon>Bacteria</taxon>
        <taxon>Pseudomonadati</taxon>
        <taxon>Bacteroidota</taxon>
        <taxon>Cytophagia</taxon>
        <taxon>Cytophagales</taxon>
        <taxon>Spirosomataceae</taxon>
        <taxon>Runella</taxon>
    </lineage>
</organism>
<dbReference type="EMBL" id="CP030850">
    <property type="protein sequence ID" value="AXE21192.1"/>
    <property type="molecule type" value="Genomic_DNA"/>
</dbReference>
<evidence type="ECO:0000313" key="1">
    <source>
        <dbReference type="EMBL" id="AXE21192.1"/>
    </source>
</evidence>
<reference evidence="1 2" key="1">
    <citation type="submission" date="2018-07" db="EMBL/GenBank/DDBJ databases">
        <title>Genome sequencing of Runella.</title>
        <authorList>
            <person name="Baek M.-G."/>
            <person name="Yi H."/>
        </authorList>
    </citation>
    <scope>NUCLEOTIDE SEQUENCE [LARGE SCALE GENOMIC DNA]</scope>
    <source>
        <strain evidence="1 2">HYN0085</strain>
    </source>
</reference>
<evidence type="ECO:0000313" key="2">
    <source>
        <dbReference type="Proteomes" id="UP000251993"/>
    </source>
</evidence>
<dbReference type="KEGG" id="run:DR864_27360"/>
<dbReference type="AlphaFoldDB" id="A0A344TRC1"/>
<keyword evidence="2" id="KW-1185">Reference proteome</keyword>
<dbReference type="Proteomes" id="UP000251993">
    <property type="component" value="Chromosome"/>
</dbReference>